<dbReference type="Proteomes" id="UP001164250">
    <property type="component" value="Chromosome 1"/>
</dbReference>
<evidence type="ECO:0000313" key="2">
    <source>
        <dbReference type="Proteomes" id="UP001164250"/>
    </source>
</evidence>
<reference evidence="2" key="1">
    <citation type="journal article" date="2023" name="G3 (Bethesda)">
        <title>Genome assembly and association tests identify interacting loci associated with vigor, precocity, and sex in interspecific pistachio rootstocks.</title>
        <authorList>
            <person name="Palmer W."/>
            <person name="Jacygrad E."/>
            <person name="Sagayaradj S."/>
            <person name="Cavanaugh K."/>
            <person name="Han R."/>
            <person name="Bertier L."/>
            <person name="Beede B."/>
            <person name="Kafkas S."/>
            <person name="Golino D."/>
            <person name="Preece J."/>
            <person name="Michelmore R."/>
        </authorList>
    </citation>
    <scope>NUCLEOTIDE SEQUENCE [LARGE SCALE GENOMIC DNA]</scope>
</reference>
<protein>
    <submittedName>
        <fullName evidence="1">Uncharacterized protein</fullName>
    </submittedName>
</protein>
<organism evidence="1 2">
    <name type="scientific">Pistacia atlantica</name>
    <dbReference type="NCBI Taxonomy" id="434234"/>
    <lineage>
        <taxon>Eukaryota</taxon>
        <taxon>Viridiplantae</taxon>
        <taxon>Streptophyta</taxon>
        <taxon>Embryophyta</taxon>
        <taxon>Tracheophyta</taxon>
        <taxon>Spermatophyta</taxon>
        <taxon>Magnoliopsida</taxon>
        <taxon>eudicotyledons</taxon>
        <taxon>Gunneridae</taxon>
        <taxon>Pentapetalae</taxon>
        <taxon>rosids</taxon>
        <taxon>malvids</taxon>
        <taxon>Sapindales</taxon>
        <taxon>Anacardiaceae</taxon>
        <taxon>Pistacia</taxon>
    </lineage>
</organism>
<dbReference type="EMBL" id="CM047897">
    <property type="protein sequence ID" value="KAJ0111828.1"/>
    <property type="molecule type" value="Genomic_DNA"/>
</dbReference>
<accession>A0ACC1C8D4</accession>
<proteinExistence type="predicted"/>
<sequence length="373" mass="42335">MATEIVTSSTKITDRKLLGKKNYIQWKRIIRRYVSNIDMGDHLIKDPPEETEDDSKIRKRWLMEDDKLFNQIQNTLDSFVDDVIGHCDTIKELWEYLEFLYASKQDLSHAHELLLKIYRVNMQEKTLLEYYTEIKQAFEEKRAMFPVPTDVKMMQAQEEQVVVQCFLSGLRPEYEIARTQLLTDETLPSLTDVFASLLRVSKGKDRGVSKDKETLKDPNVDHTALASMKSGDSKGNKGTSRDPRNNRGNDPRTCFHCGAEGHVKKNCWKLHGKPLNMQDTQKFAHVVTQDGLLPTPSHVTISAVEYARLTQNSCSQSSIPSTTTTLTQLSNPTACLSTSSINWVIDSGAIHYMTGDTGILSSLHLLPICLRLP</sequence>
<keyword evidence="2" id="KW-1185">Reference proteome</keyword>
<gene>
    <name evidence="1" type="ORF">Patl1_02734</name>
</gene>
<name>A0ACC1C8D4_9ROSI</name>
<comment type="caution">
    <text evidence="1">The sequence shown here is derived from an EMBL/GenBank/DDBJ whole genome shotgun (WGS) entry which is preliminary data.</text>
</comment>
<evidence type="ECO:0000313" key="1">
    <source>
        <dbReference type="EMBL" id="KAJ0111828.1"/>
    </source>
</evidence>